<dbReference type="Gene3D" id="3.90.550.10">
    <property type="entry name" value="Spore Coat Polysaccharide Biosynthesis Protein SpsA, Chain A"/>
    <property type="match status" value="1"/>
</dbReference>
<feature type="region of interest" description="Disordered" evidence="1">
    <location>
        <begin position="1"/>
        <end position="32"/>
    </location>
</feature>
<feature type="domain" description="Glycosyltransferase 2-like" evidence="2">
    <location>
        <begin position="36"/>
        <end position="147"/>
    </location>
</feature>
<sequence length="338" mass="36541">MTSMPANITRRGTGRNMSMREEEPRTSPGGELPAATVVVPAYNVERFITASIRSALDQTLASVEVIVIDDGSRDGTVAAVEAIGDPRVRIVRQANRGVSAARNAGLALARGPLVLFLDGDDLLAPDALERMSAALAARPGCVAAVAQHEKILEDGRSLSASLPPRALPACDTLRHLLASNFIVNGGALGIVTAHARAIGGYDETLAFGEDWEFWCRLAVRGDFAALPDLVSVRYRLRSLGANNQLRGTPLRPNFSAIDAVQRIPGIGARLTERERRRARRLAECETFWSAARNEIAGGNLLRIGQYLVLGILRYPQIVLQPGRMQRFISTSLRMASSR</sequence>
<gene>
    <name evidence="3" type="ORF">F0L46_00380</name>
</gene>
<dbReference type="GO" id="GO:0016740">
    <property type="term" value="F:transferase activity"/>
    <property type="evidence" value="ECO:0007669"/>
    <property type="project" value="UniProtKB-KW"/>
</dbReference>
<dbReference type="Proteomes" id="UP000323142">
    <property type="component" value="Unassembled WGS sequence"/>
</dbReference>
<reference evidence="3 4" key="2">
    <citation type="submission" date="2019-09" db="EMBL/GenBank/DDBJ databases">
        <authorList>
            <person name="Jin C."/>
        </authorList>
    </citation>
    <scope>NUCLEOTIDE SEQUENCE [LARGE SCALE GENOMIC DNA]</scope>
    <source>
        <strain evidence="3 4">BN140002</strain>
    </source>
</reference>
<organism evidence="3 4">
    <name type="scientific">Salinarimonas soli</name>
    <dbReference type="NCBI Taxonomy" id="1638099"/>
    <lineage>
        <taxon>Bacteria</taxon>
        <taxon>Pseudomonadati</taxon>
        <taxon>Pseudomonadota</taxon>
        <taxon>Alphaproteobacteria</taxon>
        <taxon>Hyphomicrobiales</taxon>
        <taxon>Salinarimonadaceae</taxon>
        <taxon>Salinarimonas</taxon>
    </lineage>
</organism>
<comment type="caution">
    <text evidence="3">The sequence shown here is derived from an EMBL/GenBank/DDBJ whole genome shotgun (WGS) entry which is preliminary data.</text>
</comment>
<evidence type="ECO:0000256" key="1">
    <source>
        <dbReference type="SAM" id="MobiDB-lite"/>
    </source>
</evidence>
<proteinExistence type="predicted"/>
<evidence type="ECO:0000313" key="4">
    <source>
        <dbReference type="Proteomes" id="UP000323142"/>
    </source>
</evidence>
<dbReference type="GO" id="GO:0044010">
    <property type="term" value="P:single-species biofilm formation"/>
    <property type="evidence" value="ECO:0007669"/>
    <property type="project" value="TreeGrafter"/>
</dbReference>
<name>A0A5B2VYB9_9HYPH</name>
<dbReference type="PANTHER" id="PTHR43685:SF2">
    <property type="entry name" value="GLYCOSYLTRANSFERASE 2-LIKE DOMAIN-CONTAINING PROTEIN"/>
    <property type="match status" value="1"/>
</dbReference>
<dbReference type="OrthoDB" id="9794124at2"/>
<dbReference type="CDD" id="cd00761">
    <property type="entry name" value="Glyco_tranf_GTA_type"/>
    <property type="match status" value="1"/>
</dbReference>
<protein>
    <submittedName>
        <fullName evidence="3">Glycosyltransferase</fullName>
    </submittedName>
</protein>
<accession>A0A5B2VYB9</accession>
<dbReference type="InterPro" id="IPR050834">
    <property type="entry name" value="Glycosyltransf_2"/>
</dbReference>
<keyword evidence="4" id="KW-1185">Reference proteome</keyword>
<dbReference type="Pfam" id="PF00535">
    <property type="entry name" value="Glycos_transf_2"/>
    <property type="match status" value="1"/>
</dbReference>
<dbReference type="InterPro" id="IPR029044">
    <property type="entry name" value="Nucleotide-diphossugar_trans"/>
</dbReference>
<keyword evidence="3" id="KW-0808">Transferase</keyword>
<dbReference type="InterPro" id="IPR001173">
    <property type="entry name" value="Glyco_trans_2-like"/>
</dbReference>
<dbReference type="PANTHER" id="PTHR43685">
    <property type="entry name" value="GLYCOSYLTRANSFERASE"/>
    <property type="match status" value="1"/>
</dbReference>
<dbReference type="AlphaFoldDB" id="A0A5B2VYB9"/>
<evidence type="ECO:0000259" key="2">
    <source>
        <dbReference type="Pfam" id="PF00535"/>
    </source>
</evidence>
<dbReference type="SUPFAM" id="SSF53448">
    <property type="entry name" value="Nucleotide-diphospho-sugar transferases"/>
    <property type="match status" value="1"/>
</dbReference>
<dbReference type="EMBL" id="VUOA01000001">
    <property type="protein sequence ID" value="KAA2244391.1"/>
    <property type="molecule type" value="Genomic_DNA"/>
</dbReference>
<evidence type="ECO:0000313" key="3">
    <source>
        <dbReference type="EMBL" id="KAA2244391.1"/>
    </source>
</evidence>
<reference evidence="3 4" key="1">
    <citation type="submission" date="2019-09" db="EMBL/GenBank/DDBJ databases">
        <title>Salinarimonas rosea gen. nov., sp. nov., a new member of the a-2 subgroup of the Proteobacteria.</title>
        <authorList>
            <person name="Liu J."/>
        </authorList>
    </citation>
    <scope>NUCLEOTIDE SEQUENCE [LARGE SCALE GENOMIC DNA]</scope>
    <source>
        <strain evidence="3 4">BN140002</strain>
    </source>
</reference>